<keyword evidence="2" id="KW-1185">Reference proteome</keyword>
<sequence length="193" mass="20892">MKRDQRMRLPVSSRKRWRFVTSRQNLRTMILYPYQNAVALGDHLVALCTASFLHRAAPYLATTTVRLPDSVTPSGAVHPGGADRCAAVHRNFADFKLDLDRDALVAADLGNRDVQVLPSMGRCMTISVQPAFGRKMLSSLILVCVASDNGSNACAVAAFSLKLLLVQIKIARRPGTTRPSAGPIIPALQLGGL</sequence>
<dbReference type="Proteomes" id="UP000001096">
    <property type="component" value="Unassembled WGS sequence"/>
</dbReference>
<dbReference type="HOGENOM" id="CLU_1406130_0_0_5"/>
<evidence type="ECO:0000313" key="2">
    <source>
        <dbReference type="Proteomes" id="UP000001096"/>
    </source>
</evidence>
<organism evidence="1 2">
    <name type="scientific">Afipia broomeae ATCC 49717</name>
    <dbReference type="NCBI Taxonomy" id="883078"/>
    <lineage>
        <taxon>Bacteria</taxon>
        <taxon>Pseudomonadati</taxon>
        <taxon>Pseudomonadota</taxon>
        <taxon>Alphaproteobacteria</taxon>
        <taxon>Hyphomicrobiales</taxon>
        <taxon>Nitrobacteraceae</taxon>
        <taxon>Afipia</taxon>
    </lineage>
</organism>
<gene>
    <name evidence="1" type="ORF">HMPREF9695_01252</name>
</gene>
<reference evidence="1 2" key="1">
    <citation type="submission" date="2012-04" db="EMBL/GenBank/DDBJ databases">
        <title>The Genome Sequence of Afipia broomeae ATCC 49717.</title>
        <authorList>
            <consortium name="The Broad Institute Genome Sequencing Platform"/>
            <person name="Earl A."/>
            <person name="Ward D."/>
            <person name="Feldgarden M."/>
            <person name="Gevers D."/>
            <person name="Huys G."/>
            <person name="Walker B."/>
            <person name="Young S.K."/>
            <person name="Zeng Q."/>
            <person name="Gargeya S."/>
            <person name="Fitzgerald M."/>
            <person name="Haas B."/>
            <person name="Abouelleil A."/>
            <person name="Alvarado L."/>
            <person name="Arachchi H.M."/>
            <person name="Berlin A."/>
            <person name="Chapman S.B."/>
            <person name="Goldberg J."/>
            <person name="Griggs A."/>
            <person name="Gujja S."/>
            <person name="Hansen M."/>
            <person name="Howarth C."/>
            <person name="Imamovic A."/>
            <person name="Larimer J."/>
            <person name="McCowen C."/>
            <person name="Montmayeur A."/>
            <person name="Murphy C."/>
            <person name="Neiman D."/>
            <person name="Pearson M."/>
            <person name="Priest M."/>
            <person name="Roberts A."/>
            <person name="Saif S."/>
            <person name="Shea T."/>
            <person name="Sisk P."/>
            <person name="Sykes S."/>
            <person name="Wortman J."/>
            <person name="Nusbaum C."/>
            <person name="Birren B."/>
        </authorList>
    </citation>
    <scope>NUCLEOTIDE SEQUENCE [LARGE SCALE GENOMIC DNA]</scope>
    <source>
        <strain evidence="1 2">ATCC 49717</strain>
    </source>
</reference>
<protein>
    <submittedName>
        <fullName evidence="1">Uncharacterized protein</fullName>
    </submittedName>
</protein>
<proteinExistence type="predicted"/>
<dbReference type="AlphaFoldDB" id="K8PRL4"/>
<dbReference type="EMBL" id="AGWX01000001">
    <property type="protein sequence ID" value="EKS42160.1"/>
    <property type="molecule type" value="Genomic_DNA"/>
</dbReference>
<dbReference type="RefSeq" id="WP_006019974.1">
    <property type="nucleotide sequence ID" value="NZ_KB375282.1"/>
</dbReference>
<accession>K8PRL4</accession>
<evidence type="ECO:0000313" key="1">
    <source>
        <dbReference type="EMBL" id="EKS42160.1"/>
    </source>
</evidence>
<comment type="caution">
    <text evidence="1">The sequence shown here is derived from an EMBL/GenBank/DDBJ whole genome shotgun (WGS) entry which is preliminary data.</text>
</comment>
<name>K8PRL4_9BRAD</name>